<name>A0A643BU85_BALPH</name>
<dbReference type="SUPFAM" id="SSF159141">
    <property type="entry name" value="HIN-2000 domain-like"/>
    <property type="match status" value="2"/>
</dbReference>
<comment type="caution">
    <text evidence="7">The sequence shown here is derived from an EMBL/GenBank/DDBJ whole genome shotgun (WGS) entry which is preliminary data.</text>
</comment>
<dbReference type="EMBL" id="SGJD01004487">
    <property type="protein sequence ID" value="KAB0391513.1"/>
    <property type="molecule type" value="Genomic_DNA"/>
</dbReference>
<dbReference type="CDD" id="cd08305">
    <property type="entry name" value="Pyrin"/>
    <property type="match status" value="1"/>
</dbReference>
<dbReference type="InterPro" id="IPR040205">
    <property type="entry name" value="HIN-200"/>
</dbReference>
<dbReference type="Proteomes" id="UP000437017">
    <property type="component" value="Unassembled WGS sequence"/>
</dbReference>
<dbReference type="AlphaFoldDB" id="A0A643BU85"/>
<feature type="compositionally biased region" description="Polar residues" evidence="4">
    <location>
        <begin position="110"/>
        <end position="126"/>
    </location>
</feature>
<evidence type="ECO:0000313" key="8">
    <source>
        <dbReference type="Proteomes" id="UP000437017"/>
    </source>
</evidence>
<dbReference type="FunFam" id="2.40.50.140:FF:000105">
    <property type="entry name" value="Myeloid cell nuclear differentiation antigen"/>
    <property type="match status" value="1"/>
</dbReference>
<evidence type="ECO:0000256" key="1">
    <source>
        <dbReference type="ARBA" id="ARBA00004123"/>
    </source>
</evidence>
<protein>
    <submittedName>
        <fullName evidence="7">Uncharacterized protein</fullName>
    </submittedName>
</protein>
<dbReference type="GO" id="GO:0002218">
    <property type="term" value="P:activation of innate immune response"/>
    <property type="evidence" value="ECO:0007669"/>
    <property type="project" value="InterPro"/>
</dbReference>
<dbReference type="OrthoDB" id="9715821at2759"/>
<proteinExistence type="inferred from homology"/>
<feature type="region of interest" description="Disordered" evidence="4">
    <location>
        <begin position="72"/>
        <end position="126"/>
    </location>
</feature>
<dbReference type="InterPro" id="IPR004021">
    <property type="entry name" value="HIN200/IF120x"/>
</dbReference>
<dbReference type="PROSITE" id="PS50834">
    <property type="entry name" value="HIN_200"/>
    <property type="match status" value="1"/>
</dbReference>
<keyword evidence="3" id="KW-0539">Nucleus</keyword>
<dbReference type="InterPro" id="IPR004020">
    <property type="entry name" value="DAPIN"/>
</dbReference>
<sequence length="338" mass="38538">MVNEYKKIVLVKGLQNMNDYQFSMIKSLLAQDLKLTRKKQDKYNKIQIADVMGKKIPRCYLCQQTSRCLQTKTKKEKFSKKRNQKETSSATPAPTTSSALTPGRVGKNPMVQNQKTQVQSKVTSRRSVLQKGPMTVMVLKAAEPFEYESPEGGKTQCFMLQWLLQVFNTNLKEKFTKQKVITISDHFECRGILEINKASSVSEVGLDQKSEVPNSIVKRAKETSKMDSLHKQASGTFMYGLFVLDQALNIKFLLKKKVNKKNIIYEIQDNTGKMDAVGNGKWHNIKCEEGDKLRLFCFQLRTIDQKGKLTCGNHSFIQVGTGWRNISFPERQIILSGF</sequence>
<evidence type="ECO:0000256" key="4">
    <source>
        <dbReference type="SAM" id="MobiDB-lite"/>
    </source>
</evidence>
<feature type="compositionally biased region" description="Basic residues" evidence="4">
    <location>
        <begin position="72"/>
        <end position="83"/>
    </location>
</feature>
<dbReference type="SMART" id="SM01289">
    <property type="entry name" value="PYRIN"/>
    <property type="match status" value="1"/>
</dbReference>
<gene>
    <name evidence="7" type="ORF">E2I00_010503</name>
</gene>
<dbReference type="Pfam" id="PF02760">
    <property type="entry name" value="HIN"/>
    <property type="match status" value="1"/>
</dbReference>
<comment type="subcellular location">
    <subcellularLocation>
        <location evidence="1">Nucleus</location>
    </subcellularLocation>
</comment>
<dbReference type="InterPro" id="IPR011029">
    <property type="entry name" value="DEATH-like_dom_sf"/>
</dbReference>
<dbReference type="GO" id="GO:0035458">
    <property type="term" value="P:cellular response to interferon-beta"/>
    <property type="evidence" value="ECO:0007669"/>
    <property type="project" value="InterPro"/>
</dbReference>
<accession>A0A643BU85</accession>
<evidence type="ECO:0000256" key="3">
    <source>
        <dbReference type="ARBA" id="ARBA00023242"/>
    </source>
</evidence>
<dbReference type="Pfam" id="PF02758">
    <property type="entry name" value="PYRIN"/>
    <property type="match status" value="1"/>
</dbReference>
<dbReference type="GO" id="GO:0005654">
    <property type="term" value="C:nucleoplasm"/>
    <property type="evidence" value="ECO:0007669"/>
    <property type="project" value="TreeGrafter"/>
</dbReference>
<dbReference type="Gene3D" id="1.10.533.10">
    <property type="entry name" value="Death Domain, Fas"/>
    <property type="match status" value="1"/>
</dbReference>
<comment type="similarity">
    <text evidence="2">Belongs to the HIN-200 family.</text>
</comment>
<evidence type="ECO:0000313" key="7">
    <source>
        <dbReference type="EMBL" id="KAB0391513.1"/>
    </source>
</evidence>
<keyword evidence="8" id="KW-1185">Reference proteome</keyword>
<feature type="domain" description="Pyrin" evidence="5">
    <location>
        <begin position="1"/>
        <end position="52"/>
    </location>
</feature>
<reference evidence="7 8" key="1">
    <citation type="journal article" date="2019" name="PLoS ONE">
        <title>Genomic analyses reveal an absence of contemporary introgressive admixture between fin whales and blue whales, despite known hybrids.</title>
        <authorList>
            <person name="Westbury M.V."/>
            <person name="Petersen B."/>
            <person name="Lorenzen E.D."/>
        </authorList>
    </citation>
    <scope>NUCLEOTIDE SEQUENCE [LARGE SCALE GENOMIC DNA]</scope>
    <source>
        <strain evidence="7">FinWhale-01</strain>
    </source>
</reference>
<evidence type="ECO:0000259" key="5">
    <source>
        <dbReference type="PROSITE" id="PS50824"/>
    </source>
</evidence>
<dbReference type="GO" id="GO:0005730">
    <property type="term" value="C:nucleolus"/>
    <property type="evidence" value="ECO:0007669"/>
    <property type="project" value="TreeGrafter"/>
</dbReference>
<feature type="domain" description="HIN-200" evidence="6">
    <location>
        <begin position="118"/>
        <end position="320"/>
    </location>
</feature>
<dbReference type="GO" id="GO:0003690">
    <property type="term" value="F:double-stranded DNA binding"/>
    <property type="evidence" value="ECO:0007669"/>
    <property type="project" value="TreeGrafter"/>
</dbReference>
<dbReference type="PANTHER" id="PTHR12200:SF25">
    <property type="entry name" value="PYRIN AND HIN DOMAIN-CONTAINING PROTEIN 1"/>
    <property type="match status" value="1"/>
</dbReference>
<dbReference type="PANTHER" id="PTHR12200">
    <property type="entry name" value="INTERFERON-INDUCIBLE PROTEIN AIM2 FAMILY MEMBER"/>
    <property type="match status" value="1"/>
</dbReference>
<dbReference type="PROSITE" id="PS50824">
    <property type="entry name" value="DAPIN"/>
    <property type="match status" value="1"/>
</dbReference>
<evidence type="ECO:0000259" key="6">
    <source>
        <dbReference type="PROSITE" id="PS50834"/>
    </source>
</evidence>
<organism evidence="7 8">
    <name type="scientific">Balaenoptera physalus</name>
    <name type="common">Fin whale</name>
    <name type="synonym">Balaena physalus</name>
    <dbReference type="NCBI Taxonomy" id="9770"/>
    <lineage>
        <taxon>Eukaryota</taxon>
        <taxon>Metazoa</taxon>
        <taxon>Chordata</taxon>
        <taxon>Craniata</taxon>
        <taxon>Vertebrata</taxon>
        <taxon>Euteleostomi</taxon>
        <taxon>Mammalia</taxon>
        <taxon>Eutheria</taxon>
        <taxon>Laurasiatheria</taxon>
        <taxon>Artiodactyla</taxon>
        <taxon>Whippomorpha</taxon>
        <taxon>Cetacea</taxon>
        <taxon>Mysticeti</taxon>
        <taxon>Balaenopteridae</taxon>
        <taxon>Balaenoptera</taxon>
    </lineage>
</organism>
<dbReference type="InterPro" id="IPR012340">
    <property type="entry name" value="NA-bd_OB-fold"/>
</dbReference>
<dbReference type="Gene3D" id="2.40.50.140">
    <property type="entry name" value="Nucleic acid-binding proteins"/>
    <property type="match status" value="2"/>
</dbReference>
<feature type="compositionally biased region" description="Low complexity" evidence="4">
    <location>
        <begin position="87"/>
        <end position="102"/>
    </location>
</feature>
<evidence type="ECO:0000256" key="2">
    <source>
        <dbReference type="ARBA" id="ARBA00008647"/>
    </source>
</evidence>
<dbReference type="GO" id="GO:0005829">
    <property type="term" value="C:cytosol"/>
    <property type="evidence" value="ECO:0007669"/>
    <property type="project" value="TreeGrafter"/>
</dbReference>